<organism evidence="3 4">
    <name type="scientific">Shewanella schlegeliana</name>
    <dbReference type="NCBI Taxonomy" id="190308"/>
    <lineage>
        <taxon>Bacteria</taxon>
        <taxon>Pseudomonadati</taxon>
        <taxon>Pseudomonadota</taxon>
        <taxon>Gammaproteobacteria</taxon>
        <taxon>Alteromonadales</taxon>
        <taxon>Shewanellaceae</taxon>
        <taxon>Shewanella</taxon>
    </lineage>
</organism>
<gene>
    <name evidence="3" type="ORF">JMA39_07680</name>
</gene>
<name>A0ABS1SWU5_9GAMM</name>
<keyword evidence="2" id="KW-0812">Transmembrane</keyword>
<evidence type="ECO:0000313" key="4">
    <source>
        <dbReference type="Proteomes" id="UP000604898"/>
    </source>
</evidence>
<reference evidence="3 4" key="1">
    <citation type="submission" date="2021-01" db="EMBL/GenBank/DDBJ databases">
        <title>Genome sequence of Shewanella schlegeliana JCM 11561.</title>
        <authorList>
            <person name="Zhang H."/>
            <person name="Li C."/>
        </authorList>
    </citation>
    <scope>NUCLEOTIDE SEQUENCE [LARGE SCALE GENOMIC DNA]</scope>
    <source>
        <strain evidence="3 4">JCM 11561</strain>
    </source>
</reference>
<accession>A0ABS1SWU5</accession>
<dbReference type="Proteomes" id="UP000604898">
    <property type="component" value="Unassembled WGS sequence"/>
</dbReference>
<feature type="coiled-coil region" evidence="1">
    <location>
        <begin position="46"/>
        <end position="76"/>
    </location>
</feature>
<sequence length="201" mass="22547">MKLRVNLYSDTLLPPELRLSFVKLSRLLLGLVVVLLLSSLLVFGFNAKLESEKNKLEITKQRLDSEKKDLETALAKRGPSEDLVAEVTLKAQQLELKQKLFGKLSQQEMLTSYGYSPLMTDLASVANASIWLSRIQVSENRYIFEGYTSSPESVPLWIERLKTSTLKGHAFASMTMSLGENQPLAFKLTSETSSTDKELSK</sequence>
<keyword evidence="1" id="KW-0175">Coiled coil</keyword>
<comment type="caution">
    <text evidence="3">The sequence shown here is derived from an EMBL/GenBank/DDBJ whole genome shotgun (WGS) entry which is preliminary data.</text>
</comment>
<dbReference type="EMBL" id="JAESVD010000003">
    <property type="protein sequence ID" value="MBL4913020.1"/>
    <property type="molecule type" value="Genomic_DNA"/>
</dbReference>
<proteinExistence type="predicted"/>
<keyword evidence="4" id="KW-1185">Reference proteome</keyword>
<feature type="transmembrane region" description="Helical" evidence="2">
    <location>
        <begin position="27"/>
        <end position="45"/>
    </location>
</feature>
<evidence type="ECO:0000256" key="2">
    <source>
        <dbReference type="SAM" id="Phobius"/>
    </source>
</evidence>
<protein>
    <submittedName>
        <fullName evidence="3">Fimbrial assembly protein</fullName>
    </submittedName>
</protein>
<dbReference type="RefSeq" id="WP_202721239.1">
    <property type="nucleotide sequence ID" value="NZ_BPEX01000002.1"/>
</dbReference>
<keyword evidence="2" id="KW-0472">Membrane</keyword>
<evidence type="ECO:0000313" key="3">
    <source>
        <dbReference type="EMBL" id="MBL4913020.1"/>
    </source>
</evidence>
<evidence type="ECO:0000256" key="1">
    <source>
        <dbReference type="SAM" id="Coils"/>
    </source>
</evidence>
<keyword evidence="2" id="KW-1133">Transmembrane helix</keyword>